<comment type="caution">
    <text evidence="2">The sequence shown here is derived from an EMBL/GenBank/DDBJ whole genome shotgun (WGS) entry which is preliminary data.</text>
</comment>
<protein>
    <submittedName>
        <fullName evidence="2">Uncharacterized protein</fullName>
    </submittedName>
</protein>
<dbReference type="EMBL" id="JAOL01000122">
    <property type="protein sequence ID" value="EUA89353.1"/>
    <property type="molecule type" value="Genomic_DNA"/>
</dbReference>
<organism evidence="2 3">
    <name type="scientific">Mycobacterium ulcerans str. Harvey</name>
    <dbReference type="NCBI Taxonomy" id="1299332"/>
    <lineage>
        <taxon>Bacteria</taxon>
        <taxon>Bacillati</taxon>
        <taxon>Actinomycetota</taxon>
        <taxon>Actinomycetes</taxon>
        <taxon>Mycobacteriales</taxon>
        <taxon>Mycobacteriaceae</taxon>
        <taxon>Mycobacterium</taxon>
        <taxon>Mycobacterium ulcerans group</taxon>
    </lineage>
</organism>
<feature type="region of interest" description="Disordered" evidence="1">
    <location>
        <begin position="1"/>
        <end position="44"/>
    </location>
</feature>
<gene>
    <name evidence="2" type="ORF">I551_4147</name>
</gene>
<proteinExistence type="predicted"/>
<name>A0ABN0QXH1_MYCUL</name>
<keyword evidence="3" id="KW-1185">Reference proteome</keyword>
<sequence>MFLRAPGTAEMPTPAAATNTNKHRRGRGRTPQPPSDDGVLTNGV</sequence>
<dbReference type="Proteomes" id="UP000020681">
    <property type="component" value="Unassembled WGS sequence"/>
</dbReference>
<evidence type="ECO:0000313" key="2">
    <source>
        <dbReference type="EMBL" id="EUA89353.1"/>
    </source>
</evidence>
<evidence type="ECO:0000256" key="1">
    <source>
        <dbReference type="SAM" id="MobiDB-lite"/>
    </source>
</evidence>
<evidence type="ECO:0000313" key="3">
    <source>
        <dbReference type="Proteomes" id="UP000020681"/>
    </source>
</evidence>
<accession>A0ABN0QXH1</accession>
<reference evidence="2 3" key="1">
    <citation type="submission" date="2014-01" db="EMBL/GenBank/DDBJ databases">
        <authorList>
            <person name="Dobos K."/>
            <person name="Lenaerts A."/>
            <person name="Ordway D."/>
            <person name="DeGroote M.A."/>
            <person name="Parker T."/>
            <person name="Sizemore C."/>
            <person name="Tallon L.J."/>
            <person name="Sadzewicz L.K."/>
            <person name="Sengamalay N."/>
            <person name="Fraser C.M."/>
            <person name="Hine E."/>
            <person name="Shefchek K.A."/>
            <person name="Das S.P."/>
            <person name="Tettelin H."/>
        </authorList>
    </citation>
    <scope>NUCLEOTIDE SEQUENCE [LARGE SCALE GENOMIC DNA]</scope>
    <source>
        <strain evidence="2 3">Harvey</strain>
    </source>
</reference>